<dbReference type="SUPFAM" id="SSF52047">
    <property type="entry name" value="RNI-like"/>
    <property type="match status" value="1"/>
</dbReference>
<dbReference type="InterPro" id="IPR032675">
    <property type="entry name" value="LRR_dom_sf"/>
</dbReference>
<dbReference type="InterPro" id="IPR051261">
    <property type="entry name" value="NLR"/>
</dbReference>
<dbReference type="Gene3D" id="3.80.10.10">
    <property type="entry name" value="Ribonuclease Inhibitor"/>
    <property type="match status" value="1"/>
</dbReference>
<dbReference type="AlphaFoldDB" id="A0AAZ3RUM1"/>
<keyword evidence="2" id="KW-0677">Repeat</keyword>
<reference evidence="3" key="3">
    <citation type="submission" date="2025-09" db="UniProtKB">
        <authorList>
            <consortium name="Ensembl"/>
        </authorList>
    </citation>
    <scope>IDENTIFICATION</scope>
</reference>
<dbReference type="Proteomes" id="UP000694402">
    <property type="component" value="Unassembled WGS sequence"/>
</dbReference>
<dbReference type="Gene3D" id="3.30.420.10">
    <property type="entry name" value="Ribonuclease H-like superfamily/Ribonuclease H"/>
    <property type="match status" value="1"/>
</dbReference>
<gene>
    <name evidence="3" type="primary">NMNAT1</name>
</gene>
<evidence type="ECO:0000256" key="2">
    <source>
        <dbReference type="ARBA" id="ARBA00022737"/>
    </source>
</evidence>
<name>A0AAZ3RUM1_ONCTS</name>
<dbReference type="PANTHER" id="PTHR24106">
    <property type="entry name" value="NACHT, LRR AND CARD DOMAINS-CONTAINING"/>
    <property type="match status" value="1"/>
</dbReference>
<accession>A0AAZ3RUM1</accession>
<proteinExistence type="predicted"/>
<protein>
    <submittedName>
        <fullName evidence="3">Uncharacterized protein</fullName>
    </submittedName>
</protein>
<evidence type="ECO:0000313" key="3">
    <source>
        <dbReference type="Ensembl" id="ENSOTSP00005145151.1"/>
    </source>
</evidence>
<dbReference type="GeneTree" id="ENSGT01150000287079"/>
<keyword evidence="1" id="KW-0433">Leucine-rich repeat</keyword>
<dbReference type="InterPro" id="IPR036397">
    <property type="entry name" value="RNaseH_sf"/>
</dbReference>
<evidence type="ECO:0000313" key="4">
    <source>
        <dbReference type="Proteomes" id="UP000694402"/>
    </source>
</evidence>
<keyword evidence="4" id="KW-1185">Reference proteome</keyword>
<evidence type="ECO:0000256" key="1">
    <source>
        <dbReference type="ARBA" id="ARBA00022614"/>
    </source>
</evidence>
<organism evidence="3 4">
    <name type="scientific">Oncorhynchus tshawytscha</name>
    <name type="common">Chinook salmon</name>
    <name type="synonym">Salmo tshawytscha</name>
    <dbReference type="NCBI Taxonomy" id="74940"/>
    <lineage>
        <taxon>Eukaryota</taxon>
        <taxon>Metazoa</taxon>
        <taxon>Chordata</taxon>
        <taxon>Craniata</taxon>
        <taxon>Vertebrata</taxon>
        <taxon>Euteleostomi</taxon>
        <taxon>Actinopterygii</taxon>
        <taxon>Neopterygii</taxon>
        <taxon>Teleostei</taxon>
        <taxon>Protacanthopterygii</taxon>
        <taxon>Salmoniformes</taxon>
        <taxon>Salmonidae</taxon>
        <taxon>Salmoninae</taxon>
        <taxon>Oncorhynchus</taxon>
    </lineage>
</organism>
<sequence>MSRCSLTETCCYTLGSVLGSNSSPLRELDVSNNDLQDSEMKMLSVGLGNPHCKLEILRWEIHGDKGRDAYKSLNVLEWASQTPDLNPSEHLWRDLKIAVHQRSPSNLTKVERICREEWEKLPKYRWVELVVSYPRRLKAVIAAKCASTKYCVKGLNTCKCDISVLNV</sequence>
<dbReference type="Ensembl" id="ENSOTST00005131677.1">
    <property type="protein sequence ID" value="ENSOTSP00005145151.1"/>
    <property type="gene ID" value="ENSOTSG00005060495.1"/>
</dbReference>
<reference evidence="4" key="1">
    <citation type="journal article" date="2018" name="PLoS ONE">
        <title>Chinook salmon (Oncorhynchus tshawytscha) genome and transcriptome.</title>
        <authorList>
            <person name="Christensen K.A."/>
            <person name="Leong J.S."/>
            <person name="Sakhrani D."/>
            <person name="Biagi C.A."/>
            <person name="Minkley D.R."/>
            <person name="Withler R.E."/>
            <person name="Rondeau E.B."/>
            <person name="Koop B.F."/>
            <person name="Devlin R.H."/>
        </authorList>
    </citation>
    <scope>NUCLEOTIDE SEQUENCE [LARGE SCALE GENOMIC DNA]</scope>
</reference>
<dbReference type="GO" id="GO:0003676">
    <property type="term" value="F:nucleic acid binding"/>
    <property type="evidence" value="ECO:0007669"/>
    <property type="project" value="InterPro"/>
</dbReference>
<reference evidence="3" key="2">
    <citation type="submission" date="2025-08" db="UniProtKB">
        <authorList>
            <consortium name="Ensembl"/>
        </authorList>
    </citation>
    <scope>IDENTIFICATION</scope>
</reference>